<reference evidence="7 8" key="1">
    <citation type="submission" date="2018-08" db="EMBL/GenBank/DDBJ databases">
        <title>A genome reference for cultivated species of the human gut microbiota.</title>
        <authorList>
            <person name="Zou Y."/>
            <person name="Xue W."/>
            <person name="Luo G."/>
        </authorList>
    </citation>
    <scope>NUCLEOTIDE SEQUENCE [LARGE SCALE GENOMIC DNA]</scope>
    <source>
        <strain evidence="7 8">TF09-3</strain>
    </source>
</reference>
<organism evidence="7 8">
    <name type="scientific">Dorea formicigenerans</name>
    <dbReference type="NCBI Taxonomy" id="39486"/>
    <lineage>
        <taxon>Bacteria</taxon>
        <taxon>Bacillati</taxon>
        <taxon>Bacillota</taxon>
        <taxon>Clostridia</taxon>
        <taxon>Lachnospirales</taxon>
        <taxon>Lachnospiraceae</taxon>
        <taxon>Dorea</taxon>
    </lineage>
</organism>
<feature type="domain" description="Radical SAM core" evidence="6">
    <location>
        <begin position="13"/>
        <end position="245"/>
    </location>
</feature>
<dbReference type="InterPro" id="IPR006638">
    <property type="entry name" value="Elp3/MiaA/NifB-like_rSAM"/>
</dbReference>
<comment type="cofactor">
    <cofactor evidence="1">
        <name>[4Fe-4S] cluster</name>
        <dbReference type="ChEBI" id="CHEBI:49883"/>
    </cofactor>
</comment>
<dbReference type="RefSeq" id="WP_117660871.1">
    <property type="nucleotide sequence ID" value="NZ_QSRA01000038.1"/>
</dbReference>
<dbReference type="GO" id="GO:0051536">
    <property type="term" value="F:iron-sulfur cluster binding"/>
    <property type="evidence" value="ECO:0007669"/>
    <property type="project" value="UniProtKB-KW"/>
</dbReference>
<dbReference type="Pfam" id="PF04055">
    <property type="entry name" value="Radical_SAM"/>
    <property type="match status" value="1"/>
</dbReference>
<dbReference type="SMART" id="SM00729">
    <property type="entry name" value="Elp3"/>
    <property type="match status" value="1"/>
</dbReference>
<dbReference type="InterPro" id="IPR058240">
    <property type="entry name" value="rSAM_sf"/>
</dbReference>
<dbReference type="SFLD" id="SFLDG01082">
    <property type="entry name" value="B12-binding_domain_containing"/>
    <property type="match status" value="1"/>
</dbReference>
<keyword evidence="2" id="KW-0949">S-adenosyl-L-methionine</keyword>
<evidence type="ECO:0000256" key="3">
    <source>
        <dbReference type="ARBA" id="ARBA00022723"/>
    </source>
</evidence>
<dbReference type="GO" id="GO:0046872">
    <property type="term" value="F:metal ion binding"/>
    <property type="evidence" value="ECO:0007669"/>
    <property type="project" value="UniProtKB-KW"/>
</dbReference>
<proteinExistence type="predicted"/>
<dbReference type="AlphaFoldDB" id="A0A3E4PCU1"/>
<evidence type="ECO:0000313" key="7">
    <source>
        <dbReference type="EMBL" id="RGK77759.1"/>
    </source>
</evidence>
<dbReference type="InterPro" id="IPR023404">
    <property type="entry name" value="rSAM_horseshoe"/>
</dbReference>
<evidence type="ECO:0000256" key="1">
    <source>
        <dbReference type="ARBA" id="ARBA00001966"/>
    </source>
</evidence>
<dbReference type="SFLD" id="SFLDG01095">
    <property type="entry name" value="Uncharacterised_Radical_SAM_Su"/>
    <property type="match status" value="1"/>
</dbReference>
<sequence>MELYTEKEVYRPFWEKDSALLETELGCSWHKCAFCDFTKDDFYIFPLEEIEKKAKMLVPYAKAKRRIFLLGENPFVMDTGKILAITGYVERYMPWIHEISMYARVDDVLRKDERELLVLRKKGICHLHIGIESGNAKVLKQMNKGVTPEQGIEACERLHRAGITYSVTVIPGLGGKKMSEEHAEDTAKFLNIIQPERIWMIGLKIWNDTDLYKQYNQGLFVPLDLRSRMMEAKKILENLKMSDCIFADTTVLNKYTVIGKLPYDKEKMINWMNELAKGTEN</sequence>
<keyword evidence="5" id="KW-0411">Iron-sulfur</keyword>
<dbReference type="InterPro" id="IPR007197">
    <property type="entry name" value="rSAM"/>
</dbReference>
<dbReference type="SUPFAM" id="SSF102114">
    <property type="entry name" value="Radical SAM enzymes"/>
    <property type="match status" value="1"/>
</dbReference>
<dbReference type="SFLD" id="SFLDS00029">
    <property type="entry name" value="Radical_SAM"/>
    <property type="match status" value="1"/>
</dbReference>
<dbReference type="PANTHER" id="PTHR43409">
    <property type="entry name" value="ANAEROBIC MAGNESIUM-PROTOPORPHYRIN IX MONOMETHYL ESTER CYCLASE-RELATED"/>
    <property type="match status" value="1"/>
</dbReference>
<name>A0A3E4PCU1_9FIRM</name>
<evidence type="ECO:0000313" key="8">
    <source>
        <dbReference type="Proteomes" id="UP000261324"/>
    </source>
</evidence>
<evidence type="ECO:0000256" key="5">
    <source>
        <dbReference type="ARBA" id="ARBA00023014"/>
    </source>
</evidence>
<dbReference type="InterPro" id="IPR051198">
    <property type="entry name" value="BchE-like"/>
</dbReference>
<evidence type="ECO:0000256" key="2">
    <source>
        <dbReference type="ARBA" id="ARBA00022691"/>
    </source>
</evidence>
<dbReference type="PROSITE" id="PS51918">
    <property type="entry name" value="RADICAL_SAM"/>
    <property type="match status" value="1"/>
</dbReference>
<dbReference type="CDD" id="cd01335">
    <property type="entry name" value="Radical_SAM"/>
    <property type="match status" value="1"/>
</dbReference>
<dbReference type="GO" id="GO:0003824">
    <property type="term" value="F:catalytic activity"/>
    <property type="evidence" value="ECO:0007669"/>
    <property type="project" value="InterPro"/>
</dbReference>
<gene>
    <name evidence="7" type="ORF">DXC93_16410</name>
</gene>
<accession>A0A3E4PCU1</accession>
<protein>
    <submittedName>
        <fullName evidence="7">Radical SAM protein</fullName>
    </submittedName>
</protein>
<dbReference type="EMBL" id="QSRA01000038">
    <property type="protein sequence ID" value="RGK77759.1"/>
    <property type="molecule type" value="Genomic_DNA"/>
</dbReference>
<evidence type="ECO:0000259" key="6">
    <source>
        <dbReference type="PROSITE" id="PS51918"/>
    </source>
</evidence>
<evidence type="ECO:0000256" key="4">
    <source>
        <dbReference type="ARBA" id="ARBA00023004"/>
    </source>
</evidence>
<dbReference type="PANTHER" id="PTHR43409:SF4">
    <property type="entry name" value="RADICAL SAM SUPERFAMILY PROTEIN"/>
    <property type="match status" value="1"/>
</dbReference>
<dbReference type="Gene3D" id="3.80.30.20">
    <property type="entry name" value="tm_1862 like domain"/>
    <property type="match status" value="1"/>
</dbReference>
<keyword evidence="3" id="KW-0479">Metal-binding</keyword>
<dbReference type="Proteomes" id="UP000261324">
    <property type="component" value="Unassembled WGS sequence"/>
</dbReference>
<comment type="caution">
    <text evidence="7">The sequence shown here is derived from an EMBL/GenBank/DDBJ whole genome shotgun (WGS) entry which is preliminary data.</text>
</comment>
<keyword evidence="4" id="KW-0408">Iron</keyword>